<evidence type="ECO:0000313" key="3">
    <source>
        <dbReference type="Proteomes" id="UP001221898"/>
    </source>
</evidence>
<dbReference type="EMBL" id="JAINUG010000222">
    <property type="protein sequence ID" value="KAJ8386815.1"/>
    <property type="molecule type" value="Genomic_DNA"/>
</dbReference>
<keyword evidence="3" id="KW-1185">Reference proteome</keyword>
<proteinExistence type="predicted"/>
<reference evidence="2" key="1">
    <citation type="journal article" date="2023" name="Science">
        <title>Genome structures resolve the early diversification of teleost fishes.</title>
        <authorList>
            <person name="Parey E."/>
            <person name="Louis A."/>
            <person name="Montfort J."/>
            <person name="Bouchez O."/>
            <person name="Roques C."/>
            <person name="Iampietro C."/>
            <person name="Lluch J."/>
            <person name="Castinel A."/>
            <person name="Donnadieu C."/>
            <person name="Desvignes T."/>
            <person name="Floi Bucao C."/>
            <person name="Jouanno E."/>
            <person name="Wen M."/>
            <person name="Mejri S."/>
            <person name="Dirks R."/>
            <person name="Jansen H."/>
            <person name="Henkel C."/>
            <person name="Chen W.J."/>
            <person name="Zahm M."/>
            <person name="Cabau C."/>
            <person name="Klopp C."/>
            <person name="Thompson A.W."/>
            <person name="Robinson-Rechavi M."/>
            <person name="Braasch I."/>
            <person name="Lecointre G."/>
            <person name="Bobe J."/>
            <person name="Postlethwait J.H."/>
            <person name="Berthelot C."/>
            <person name="Roest Crollius H."/>
            <person name="Guiguen Y."/>
        </authorList>
    </citation>
    <scope>NUCLEOTIDE SEQUENCE</scope>
    <source>
        <strain evidence="2">NC1722</strain>
    </source>
</reference>
<organism evidence="2 3">
    <name type="scientific">Aldrovandia affinis</name>
    <dbReference type="NCBI Taxonomy" id="143900"/>
    <lineage>
        <taxon>Eukaryota</taxon>
        <taxon>Metazoa</taxon>
        <taxon>Chordata</taxon>
        <taxon>Craniata</taxon>
        <taxon>Vertebrata</taxon>
        <taxon>Euteleostomi</taxon>
        <taxon>Actinopterygii</taxon>
        <taxon>Neopterygii</taxon>
        <taxon>Teleostei</taxon>
        <taxon>Notacanthiformes</taxon>
        <taxon>Halosauridae</taxon>
        <taxon>Aldrovandia</taxon>
    </lineage>
</organism>
<comment type="caution">
    <text evidence="2">The sequence shown here is derived from an EMBL/GenBank/DDBJ whole genome shotgun (WGS) entry which is preliminary data.</text>
</comment>
<name>A0AAD7RMJ1_9TELE</name>
<dbReference type="Proteomes" id="UP001221898">
    <property type="component" value="Unassembled WGS sequence"/>
</dbReference>
<gene>
    <name evidence="2" type="ORF">AAFF_G00166100</name>
</gene>
<evidence type="ECO:0000256" key="1">
    <source>
        <dbReference type="SAM" id="MobiDB-lite"/>
    </source>
</evidence>
<evidence type="ECO:0000313" key="2">
    <source>
        <dbReference type="EMBL" id="KAJ8386815.1"/>
    </source>
</evidence>
<sequence>MGPARSRQLCDPVKQSVPVMFWRSAAVSPTFEQEGPAGARRSRAPVSHLVPDLIPTPSPRLQVRTKITEPLSNHPAVPCGCADASLADGVNKRCVAQRDIRRRERLQVGCAISLSVKDVVRPRDRALKRVQRLLLTPRGAFASPRPDERCRCDPASSPEAYFTSKSTSPTPPPTRRPDIPPAATGHGRGRTLSALP</sequence>
<protein>
    <submittedName>
        <fullName evidence="2">Uncharacterized protein</fullName>
    </submittedName>
</protein>
<accession>A0AAD7RMJ1</accession>
<dbReference type="AlphaFoldDB" id="A0AAD7RMJ1"/>
<feature type="region of interest" description="Disordered" evidence="1">
    <location>
        <begin position="143"/>
        <end position="196"/>
    </location>
</feature>